<dbReference type="InterPro" id="IPR023401">
    <property type="entry name" value="ODC_N"/>
</dbReference>
<accession>A0ABY6ZJY8</accession>
<dbReference type="InterPro" id="IPR003462">
    <property type="entry name" value="ODC_Mu_crystall"/>
</dbReference>
<sequence length="327" mass="35010">MRIINQREAKELLGMPEALDIVERAYEAYSRGRAKVPLRCNMELDQPEKYAMFMPGFVPDLGALGVKVVSVFPENGTRGLPNTLGVILLLNPVTGMPAGLIDGTYITELRTGAGTGVATRYLARADASVLALIGTGGMAAKQLEAVCAVRPVTDVLVYNRTRTKAESFIDQVQEEFGLPLVYHLVDSAEMAVRAADIVVASTTSVEPVVRFDWLKPGAHVNAVGAFHKGMQEIDEDTVVNARYRVVDGIDAAAVSGDIANPLERGRIGRDALLEIGALVANKDAITRSNRDITLYKSVGLSVLDMAVANEVLVKAECLGVGDVCNSL</sequence>
<dbReference type="Gene3D" id="3.40.50.720">
    <property type="entry name" value="NAD(P)-binding Rossmann-like Domain"/>
    <property type="match status" value="1"/>
</dbReference>
<name>A0ABY6ZJY8_9BACL</name>
<dbReference type="Proteomes" id="UP001164761">
    <property type="component" value="Chromosome"/>
</dbReference>
<dbReference type="PANTHER" id="PTHR13812">
    <property type="entry name" value="KETIMINE REDUCTASE MU-CRYSTALLIN"/>
    <property type="match status" value="1"/>
</dbReference>
<dbReference type="EMBL" id="CP104067">
    <property type="protein sequence ID" value="WAH43105.1"/>
    <property type="molecule type" value="Genomic_DNA"/>
</dbReference>
<protein>
    <submittedName>
        <fullName evidence="1">Ornithine cyclodeaminase family protein</fullName>
    </submittedName>
</protein>
<evidence type="ECO:0000313" key="1">
    <source>
        <dbReference type="EMBL" id="WAH43105.1"/>
    </source>
</evidence>
<keyword evidence="2" id="KW-1185">Reference proteome</keyword>
<dbReference type="PIRSF" id="PIRSF001439">
    <property type="entry name" value="CryM"/>
    <property type="match status" value="1"/>
</dbReference>
<organism evidence="1 2">
    <name type="scientific">Alicyclobacillus fastidiosus</name>
    <dbReference type="NCBI Taxonomy" id="392011"/>
    <lineage>
        <taxon>Bacteria</taxon>
        <taxon>Bacillati</taxon>
        <taxon>Bacillota</taxon>
        <taxon>Bacilli</taxon>
        <taxon>Bacillales</taxon>
        <taxon>Alicyclobacillaceae</taxon>
        <taxon>Alicyclobacillus</taxon>
    </lineage>
</organism>
<dbReference type="RefSeq" id="WP_268006981.1">
    <property type="nucleotide sequence ID" value="NZ_CP104067.1"/>
</dbReference>
<dbReference type="InterPro" id="IPR036291">
    <property type="entry name" value="NAD(P)-bd_dom_sf"/>
</dbReference>
<dbReference type="SUPFAM" id="SSF51735">
    <property type="entry name" value="NAD(P)-binding Rossmann-fold domains"/>
    <property type="match status" value="1"/>
</dbReference>
<evidence type="ECO:0000313" key="2">
    <source>
        <dbReference type="Proteomes" id="UP001164761"/>
    </source>
</evidence>
<dbReference type="PANTHER" id="PTHR13812:SF19">
    <property type="entry name" value="KETIMINE REDUCTASE MU-CRYSTALLIN"/>
    <property type="match status" value="1"/>
</dbReference>
<reference evidence="1" key="1">
    <citation type="submission" date="2022-08" db="EMBL/GenBank/DDBJ databases">
        <title>Alicyclobacillus fastidiosus DSM 17978, complete genome.</title>
        <authorList>
            <person name="Wang Q."/>
            <person name="Cai R."/>
            <person name="Wang Z."/>
        </authorList>
    </citation>
    <scope>NUCLEOTIDE SEQUENCE</scope>
    <source>
        <strain evidence="1">DSM 17978</strain>
    </source>
</reference>
<gene>
    <name evidence="1" type="ORF">NZD89_06780</name>
</gene>
<proteinExistence type="predicted"/>
<dbReference type="Gene3D" id="3.30.1780.10">
    <property type="entry name" value="ornithine cyclodeaminase, domain 1"/>
    <property type="match status" value="1"/>
</dbReference>
<dbReference type="Pfam" id="PF02423">
    <property type="entry name" value="OCD_Mu_crystall"/>
    <property type="match status" value="1"/>
</dbReference>